<dbReference type="PANTHER" id="PTHR24256">
    <property type="entry name" value="TRYPTASE-RELATED"/>
    <property type="match status" value="1"/>
</dbReference>
<dbReference type="SUPFAM" id="SSF50494">
    <property type="entry name" value="Trypsin-like serine proteases"/>
    <property type="match status" value="1"/>
</dbReference>
<dbReference type="PROSITE" id="PS50240">
    <property type="entry name" value="TRYPSIN_DOM"/>
    <property type="match status" value="1"/>
</dbReference>
<evidence type="ECO:0000256" key="5">
    <source>
        <dbReference type="ARBA" id="ARBA00022859"/>
    </source>
</evidence>
<evidence type="ECO:0000313" key="10">
    <source>
        <dbReference type="EnsemblMetazoa" id="ACOM040943-PA.1"/>
    </source>
</evidence>
<evidence type="ECO:0000259" key="9">
    <source>
        <dbReference type="PROSITE" id="PS50240"/>
    </source>
</evidence>
<name>A0A8W7PZW1_ANOCL</name>
<proteinExistence type="inferred from homology"/>
<evidence type="ECO:0000256" key="2">
    <source>
        <dbReference type="ARBA" id="ARBA00022525"/>
    </source>
</evidence>
<evidence type="ECO:0000256" key="4">
    <source>
        <dbReference type="ARBA" id="ARBA00022729"/>
    </source>
</evidence>
<dbReference type="AlphaFoldDB" id="A0A8W7PZW1"/>
<sequence length="118" mass="13059">MCALVTMVTSRQRADKLMKGTVYEIPLDECVQRFRDAKQRISLGEDQLCALGEKVNDETTDACQGDSGGPLVMTVRHKFYLVGVVSTGAVCGGSLPGIYTRVSRYLEWIEQRVWGSPN</sequence>
<dbReference type="PROSITE" id="PS00135">
    <property type="entry name" value="TRYPSIN_SER"/>
    <property type="match status" value="1"/>
</dbReference>
<comment type="subcellular location">
    <subcellularLocation>
        <location evidence="1">Secreted</location>
    </subcellularLocation>
</comment>
<dbReference type="InterPro" id="IPR033116">
    <property type="entry name" value="TRYPSIN_SER"/>
</dbReference>
<keyword evidence="5" id="KW-0391">Immunity</keyword>
<dbReference type="GO" id="GO:0004252">
    <property type="term" value="F:serine-type endopeptidase activity"/>
    <property type="evidence" value="ECO:0007669"/>
    <property type="project" value="InterPro"/>
</dbReference>
<evidence type="ECO:0000256" key="3">
    <source>
        <dbReference type="ARBA" id="ARBA00022588"/>
    </source>
</evidence>
<evidence type="ECO:0000256" key="7">
    <source>
        <dbReference type="ARBA" id="ARBA00023180"/>
    </source>
</evidence>
<dbReference type="InterPro" id="IPR009003">
    <property type="entry name" value="Peptidase_S1_PA"/>
</dbReference>
<dbReference type="GO" id="GO:0006508">
    <property type="term" value="P:proteolysis"/>
    <property type="evidence" value="ECO:0007669"/>
    <property type="project" value="InterPro"/>
</dbReference>
<evidence type="ECO:0000256" key="1">
    <source>
        <dbReference type="ARBA" id="ARBA00004613"/>
    </source>
</evidence>
<comment type="similarity">
    <text evidence="8">Belongs to the peptidase S1 family. CLIP subfamily.</text>
</comment>
<dbReference type="InterPro" id="IPR043504">
    <property type="entry name" value="Peptidase_S1_PA_chymotrypsin"/>
</dbReference>
<protein>
    <recommendedName>
        <fullName evidence="9">Peptidase S1 domain-containing protein</fullName>
    </recommendedName>
</protein>
<dbReference type="InterPro" id="IPR051487">
    <property type="entry name" value="Ser/Thr_Proteases_Immune/Dev"/>
</dbReference>
<keyword evidence="6" id="KW-1015">Disulfide bond</keyword>
<dbReference type="Proteomes" id="UP000075882">
    <property type="component" value="Unassembled WGS sequence"/>
</dbReference>
<keyword evidence="3" id="KW-0399">Innate immunity</keyword>
<dbReference type="EnsemblMetazoa" id="ACOM040943-RA">
    <property type="protein sequence ID" value="ACOM040943-PA.1"/>
    <property type="gene ID" value="ACOM040943"/>
</dbReference>
<dbReference type="InterPro" id="IPR001254">
    <property type="entry name" value="Trypsin_dom"/>
</dbReference>
<reference evidence="10" key="1">
    <citation type="submission" date="2022-08" db="UniProtKB">
        <authorList>
            <consortium name="EnsemblMetazoa"/>
        </authorList>
    </citation>
    <scope>IDENTIFICATION</scope>
</reference>
<keyword evidence="7" id="KW-0325">Glycoprotein</keyword>
<feature type="domain" description="Peptidase S1" evidence="9">
    <location>
        <begin position="1"/>
        <end position="114"/>
    </location>
</feature>
<keyword evidence="4" id="KW-0732">Signal</keyword>
<dbReference type="Pfam" id="PF00089">
    <property type="entry name" value="Trypsin"/>
    <property type="match status" value="1"/>
</dbReference>
<dbReference type="GO" id="GO:0045087">
    <property type="term" value="P:innate immune response"/>
    <property type="evidence" value="ECO:0007669"/>
    <property type="project" value="UniProtKB-KW"/>
</dbReference>
<dbReference type="Gene3D" id="2.40.10.10">
    <property type="entry name" value="Trypsin-like serine proteases"/>
    <property type="match status" value="1"/>
</dbReference>
<dbReference type="GO" id="GO:0005576">
    <property type="term" value="C:extracellular region"/>
    <property type="evidence" value="ECO:0007669"/>
    <property type="project" value="UniProtKB-SubCell"/>
</dbReference>
<keyword evidence="2" id="KW-0964">Secreted</keyword>
<evidence type="ECO:0000256" key="6">
    <source>
        <dbReference type="ARBA" id="ARBA00023157"/>
    </source>
</evidence>
<organism evidence="10">
    <name type="scientific">Anopheles coluzzii</name>
    <name type="common">African malaria mosquito</name>
    <dbReference type="NCBI Taxonomy" id="1518534"/>
    <lineage>
        <taxon>Eukaryota</taxon>
        <taxon>Metazoa</taxon>
        <taxon>Ecdysozoa</taxon>
        <taxon>Arthropoda</taxon>
        <taxon>Hexapoda</taxon>
        <taxon>Insecta</taxon>
        <taxon>Pterygota</taxon>
        <taxon>Neoptera</taxon>
        <taxon>Endopterygota</taxon>
        <taxon>Diptera</taxon>
        <taxon>Nematocera</taxon>
        <taxon>Culicoidea</taxon>
        <taxon>Culicidae</taxon>
        <taxon>Anophelinae</taxon>
        <taxon>Anopheles</taxon>
    </lineage>
</organism>
<dbReference type="VEuPathDB" id="VectorBase:ACON2_029288"/>
<accession>A0A8W7PZW1</accession>
<evidence type="ECO:0000256" key="8">
    <source>
        <dbReference type="ARBA" id="ARBA00024195"/>
    </source>
</evidence>